<name>A0A644X611_9ZZZZ</name>
<organism evidence="1">
    <name type="scientific">bioreactor metagenome</name>
    <dbReference type="NCBI Taxonomy" id="1076179"/>
    <lineage>
        <taxon>unclassified sequences</taxon>
        <taxon>metagenomes</taxon>
        <taxon>ecological metagenomes</taxon>
    </lineage>
</organism>
<sequence length="331" mass="38282">MKVEHITYKGSTLVRDTDDITEETINLLKPFEDINKEKSKLKFPLTNLEVVTTIASNVAIFNFEKNNIPLYMNFCCFEAKDASMVLELVDNFIEKRGFEKLTTTPKESSFIYTVPCYPSASLTSGEEEMIMGEVELYIYYSLYLNDYRKKTNNTHSADTTSKEKIKYEVGKRFPDERYLNQIETTAAIINTAFFDVFCSFHEPTTEEIRLFRKGKLDVYLYENSNIPFLIFDMGFSFEVSIDVTKIPEEKQDDWLNSEANIITMFLVDAGTGIMQGIRTISIPPNFAEKIRDISEKQLQEDINVEQAIDQITEQLSTEQMMKKSTLKYTVK</sequence>
<gene>
    <name evidence="1" type="ORF">SDC9_57921</name>
</gene>
<reference evidence="1" key="1">
    <citation type="submission" date="2019-08" db="EMBL/GenBank/DDBJ databases">
        <authorList>
            <person name="Kucharzyk K."/>
            <person name="Murdoch R.W."/>
            <person name="Higgins S."/>
            <person name="Loffler F."/>
        </authorList>
    </citation>
    <scope>NUCLEOTIDE SEQUENCE</scope>
</reference>
<dbReference type="AlphaFoldDB" id="A0A644X611"/>
<proteinExistence type="predicted"/>
<dbReference type="EMBL" id="VSSQ01001848">
    <property type="protein sequence ID" value="MPM11575.1"/>
    <property type="molecule type" value="Genomic_DNA"/>
</dbReference>
<accession>A0A644X611</accession>
<comment type="caution">
    <text evidence="1">The sequence shown here is derived from an EMBL/GenBank/DDBJ whole genome shotgun (WGS) entry which is preliminary data.</text>
</comment>
<protein>
    <submittedName>
        <fullName evidence="1">Uncharacterized protein</fullName>
    </submittedName>
</protein>
<evidence type="ECO:0000313" key="1">
    <source>
        <dbReference type="EMBL" id="MPM11575.1"/>
    </source>
</evidence>